<comment type="catalytic activity">
    <reaction evidence="1">
        <text>RNA(n) + a ribonucleoside 5'-triphosphate = RNA(n+1) + diphosphate</text>
        <dbReference type="Rhea" id="RHEA:21248"/>
        <dbReference type="Rhea" id="RHEA-COMP:14527"/>
        <dbReference type="Rhea" id="RHEA-COMP:17342"/>
        <dbReference type="ChEBI" id="CHEBI:33019"/>
        <dbReference type="ChEBI" id="CHEBI:61557"/>
        <dbReference type="ChEBI" id="CHEBI:140395"/>
        <dbReference type="EC" id="2.7.7.48"/>
    </reaction>
</comment>
<keyword evidence="1" id="KW-0696">RNA-directed RNA polymerase</keyword>
<dbReference type="EMBL" id="CABFNQ020000744">
    <property type="protein sequence ID" value="CAH0032264.1"/>
    <property type="molecule type" value="Genomic_DNA"/>
</dbReference>
<dbReference type="InterPro" id="IPR007855">
    <property type="entry name" value="RDRP"/>
</dbReference>
<keyword evidence="1" id="KW-0548">Nucleotidyltransferase</keyword>
<dbReference type="Pfam" id="PF25358">
    <property type="entry name" value="PH_fung_RdRP"/>
    <property type="match status" value="1"/>
</dbReference>
<evidence type="ECO:0000259" key="2">
    <source>
        <dbReference type="Pfam" id="PF05183"/>
    </source>
</evidence>
<keyword evidence="1" id="KW-0694">RNA-binding</keyword>
<sequence>MEVFLAKLPPINEDQLKKELKPHLEALDIAEYYCSKARGKDYAWVTFIDASDGSKFLQRHGESLPSDGGSAFFRTSLRRLLIANSLVVAKKSSRQLDEKFLSYLKLEQKRKAEKAKRADRKSQPLTDSSSFTVSSVACGKNIFVQKDSQLSFVSQTSTSTLCSAKITRRALIVSSDTDGSRIDIPYNIIQDFIVARQCQKITLVLTEAPRFYESFKTQTYDRNSEPMEKRGWVRETHFHKLPGHTRCVSQCLVYQFQVVDRDFEQLVRRWKTQNYVSITRYDLLAEPSTGIPGDYYSSWMKVFETELLDPRRHRGLPFPFLFQVQGLVWNNYLHPSDAHRMLEGMAEAIRLCRAKGADLPLSVESMKKLRQRIPYPCPGVEPEQLDISELLDIVLDKETIPDVSKGGTPQSECYRTSLPSHQAWVMRAIVTPTRILLDGPDPESKNQILRKYSHHAEYFLRCSFCDEDGQDLAFNPNVSNDRIYDRYKEVMRAGIQVADRRYMFLGFSHSSLRAHSVWFMAPFMDDKLGLQSYSSVIRGLGDFDAIRVPAKCAARIGQAFSETPFSVPVSSLGIGSRSIPDVKSKDGSRVFSDGVGTISAEAMELFWDYLPAQLKSTAPTCFQIRWAGAKGMLALDSSLKGKVFCIRDESMRKFISSDVAEMGICDTSSRPLRLWLNRPMIKILEDMGTNPEWFLELQKKELENLRAVTVDIAKTSVFLRQQSIAAPMGFPSFLKHLSGIDIDYRDDDFMRAVVENAVLRELRLLKHKARIPVSKGVTLFGIMDETGFLKENEVYITFDKSQEKISRPPREGRVLVTRSPALHPGDIQLVDLARPPKGSPLRDLKNCIVFSQQGDRDLPSKLSGGDLDGDIYNVIWDPEAKPKRTFGPANYPRVTAPTLSRPVTSRDIIDFFINFMKTDILGLIATRHLTMADHNAEGTMSSECLSLAELHSTAVDSSKTGIPVDNRSLPKAPKYRPDFLSPATPLKVYDIGQVEINEDDDDDDDDDGMGVVKHRYYESKKILGRLYRSVDEKKIWAEDVKRHDKAEGGDIWEGLLSIPKTFVWKNNLDVDYKRQTDKAWEIRNMYESSVSDLMYQFSENPRKPISEVEVFCGFILDRHGKQTRRQRDLSSKLREEIDRTMSWIVKMMQDPEGEEGEDSVTRQKDVLELCWACLVVGCAEDNEGMKSEYTVGGLKSFKILAGGCMFKQLELFLSMIPQDGKEPATGDLVGVRGGSGGKKVTLPLR</sequence>
<dbReference type="Pfam" id="PF05183">
    <property type="entry name" value="RdRP"/>
    <property type="match status" value="1"/>
</dbReference>
<dbReference type="PANTHER" id="PTHR23079:SF17">
    <property type="entry name" value="RNA-DEPENDENT RNA POLYMERASE"/>
    <property type="match status" value="1"/>
</dbReference>
<dbReference type="InterPro" id="IPR057596">
    <property type="entry name" value="RDRP_core"/>
</dbReference>
<keyword evidence="5" id="KW-1185">Reference proteome</keyword>
<gene>
    <name evidence="4" type="ORF">CRHIZ90672A_00002333</name>
</gene>
<dbReference type="InterPro" id="IPR057503">
    <property type="entry name" value="PH_RdRP"/>
</dbReference>
<keyword evidence="1" id="KW-0808">Transferase</keyword>
<dbReference type="OrthoDB" id="6513042at2759"/>
<reference evidence="4" key="1">
    <citation type="submission" date="2021-10" db="EMBL/GenBank/DDBJ databases">
        <authorList>
            <person name="Piombo E."/>
        </authorList>
    </citation>
    <scope>NUCLEOTIDE SEQUENCE</scope>
</reference>
<comment type="similarity">
    <text evidence="1">Belongs to the RdRP family.</text>
</comment>
<dbReference type="GO" id="GO:0003723">
    <property type="term" value="F:RNA binding"/>
    <property type="evidence" value="ECO:0007669"/>
    <property type="project" value="UniProtKB-KW"/>
</dbReference>
<dbReference type="GO" id="GO:0030422">
    <property type="term" value="P:siRNA processing"/>
    <property type="evidence" value="ECO:0007669"/>
    <property type="project" value="TreeGrafter"/>
</dbReference>
<evidence type="ECO:0000256" key="1">
    <source>
        <dbReference type="RuleBase" id="RU363098"/>
    </source>
</evidence>
<proteinExistence type="inferred from homology"/>
<organism evidence="4 5">
    <name type="scientific">Clonostachys rhizophaga</name>
    <dbReference type="NCBI Taxonomy" id="160324"/>
    <lineage>
        <taxon>Eukaryota</taxon>
        <taxon>Fungi</taxon>
        <taxon>Dikarya</taxon>
        <taxon>Ascomycota</taxon>
        <taxon>Pezizomycotina</taxon>
        <taxon>Sordariomycetes</taxon>
        <taxon>Hypocreomycetidae</taxon>
        <taxon>Hypocreales</taxon>
        <taxon>Bionectriaceae</taxon>
        <taxon>Clonostachys</taxon>
    </lineage>
</organism>
<evidence type="ECO:0000259" key="3">
    <source>
        <dbReference type="Pfam" id="PF25358"/>
    </source>
</evidence>
<dbReference type="AlphaFoldDB" id="A0A9N9VVT7"/>
<evidence type="ECO:0000313" key="5">
    <source>
        <dbReference type="Proteomes" id="UP000696573"/>
    </source>
</evidence>
<accession>A0A9N9VVT7</accession>
<protein>
    <recommendedName>
        <fullName evidence="1">RNA-dependent RNA polymerase</fullName>
        <ecNumber evidence="1">2.7.7.48</ecNumber>
    </recommendedName>
</protein>
<comment type="caution">
    <text evidence="4">The sequence shown here is derived from an EMBL/GenBank/DDBJ whole genome shotgun (WGS) entry which is preliminary data.</text>
</comment>
<feature type="domain" description="RdRP-like PH" evidence="3">
    <location>
        <begin position="130"/>
        <end position="274"/>
    </location>
</feature>
<evidence type="ECO:0000313" key="4">
    <source>
        <dbReference type="EMBL" id="CAH0032264.1"/>
    </source>
</evidence>
<dbReference type="EC" id="2.7.7.48" evidence="1"/>
<feature type="domain" description="RDRP core" evidence="2">
    <location>
        <begin position="430"/>
        <end position="1030"/>
    </location>
</feature>
<dbReference type="GO" id="GO:0003968">
    <property type="term" value="F:RNA-directed RNA polymerase activity"/>
    <property type="evidence" value="ECO:0007669"/>
    <property type="project" value="UniProtKB-KW"/>
</dbReference>
<name>A0A9N9VVT7_9HYPO</name>
<dbReference type="PANTHER" id="PTHR23079">
    <property type="entry name" value="RNA-DEPENDENT RNA POLYMERASE"/>
    <property type="match status" value="1"/>
</dbReference>
<dbReference type="GO" id="GO:0031380">
    <property type="term" value="C:nuclear RNA-directed RNA polymerase complex"/>
    <property type="evidence" value="ECO:0007669"/>
    <property type="project" value="TreeGrafter"/>
</dbReference>
<dbReference type="Proteomes" id="UP000696573">
    <property type="component" value="Unassembled WGS sequence"/>
</dbReference>